<evidence type="ECO:0000256" key="1">
    <source>
        <dbReference type="ARBA" id="ARBA00022676"/>
    </source>
</evidence>
<dbReference type="Pfam" id="PF13692">
    <property type="entry name" value="Glyco_trans_1_4"/>
    <property type="match status" value="1"/>
</dbReference>
<keyword evidence="2 4" id="KW-0808">Transferase</keyword>
<gene>
    <name evidence="4" type="ORF">ENV52_04645</name>
</gene>
<dbReference type="Gene3D" id="3.40.50.2000">
    <property type="entry name" value="Glycogen Phosphorylase B"/>
    <property type="match status" value="2"/>
</dbReference>
<feature type="domain" description="Glycosyltransferase subfamily 4-like N-terminal" evidence="3">
    <location>
        <begin position="13"/>
        <end position="182"/>
    </location>
</feature>
<evidence type="ECO:0000256" key="2">
    <source>
        <dbReference type="ARBA" id="ARBA00022679"/>
    </source>
</evidence>
<dbReference type="Pfam" id="PF13439">
    <property type="entry name" value="Glyco_transf_4"/>
    <property type="match status" value="1"/>
</dbReference>
<organism evidence="4">
    <name type="scientific">Desulfobacca acetoxidans</name>
    <dbReference type="NCBI Taxonomy" id="60893"/>
    <lineage>
        <taxon>Bacteria</taxon>
        <taxon>Pseudomonadati</taxon>
        <taxon>Thermodesulfobacteriota</taxon>
        <taxon>Desulfobaccia</taxon>
        <taxon>Desulfobaccales</taxon>
        <taxon>Desulfobaccaceae</taxon>
        <taxon>Desulfobacca</taxon>
    </lineage>
</organism>
<dbReference type="GO" id="GO:0016757">
    <property type="term" value="F:glycosyltransferase activity"/>
    <property type="evidence" value="ECO:0007669"/>
    <property type="project" value="UniProtKB-KW"/>
</dbReference>
<dbReference type="PANTHER" id="PTHR12526">
    <property type="entry name" value="GLYCOSYLTRANSFERASE"/>
    <property type="match status" value="1"/>
</dbReference>
<sequence length="391" mass="42783">MHIALLRMQAGSPGGAEATLEHLARGLAAAGHQVTVYGAGSSHAGAKSLGAEVTFAPVPVWGGKTLRLLSFAANTRRLLHKAPVDVVLSLERTFFQQVYRAGDGCHREWLARRSPSLSRGKKLGQTFSPFHRVMLWLEKRTFTSPALKRVIANSRQVKEEVSRHFRLHPDMVRLIYNGLDHQVFQPPAAAERRRQRERLGASAEHGIILFAGSGFARKGLKYLVEAFGRLADKQAHLWVVGKGRAGSCQSLARQLGVADRVRFWGPQTEMAPFYQAADLLALPTLYDPCSNVVLEALGCGCPVITSAANGAAEFITPGENGEVIPQPDDGKVWAGSLDEWLARSRDPRVSRAAREAVAHLSWEATVSRTLEVLQDAVAFSCREKSSVEEKL</sequence>
<name>A0A7V6A2B7_9BACT</name>
<reference evidence="4" key="1">
    <citation type="journal article" date="2020" name="mSystems">
        <title>Genome- and Community-Level Interaction Insights into Carbon Utilization and Element Cycling Functions of Hydrothermarchaeota in Hydrothermal Sediment.</title>
        <authorList>
            <person name="Zhou Z."/>
            <person name="Liu Y."/>
            <person name="Xu W."/>
            <person name="Pan J."/>
            <person name="Luo Z.H."/>
            <person name="Li M."/>
        </authorList>
    </citation>
    <scope>NUCLEOTIDE SEQUENCE [LARGE SCALE GENOMIC DNA]</scope>
    <source>
        <strain evidence="4">SpSt-767</strain>
    </source>
</reference>
<dbReference type="CDD" id="cd03801">
    <property type="entry name" value="GT4_PimA-like"/>
    <property type="match status" value="1"/>
</dbReference>
<protein>
    <submittedName>
        <fullName evidence="4">Glycosyltransferase family 1 protein</fullName>
    </submittedName>
</protein>
<evidence type="ECO:0000259" key="3">
    <source>
        <dbReference type="Pfam" id="PF13439"/>
    </source>
</evidence>
<accession>A0A7V6A2B7</accession>
<dbReference type="PANTHER" id="PTHR12526:SF510">
    <property type="entry name" value="D-INOSITOL 3-PHOSPHATE GLYCOSYLTRANSFERASE"/>
    <property type="match status" value="1"/>
</dbReference>
<comment type="caution">
    <text evidence="4">The sequence shown here is derived from an EMBL/GenBank/DDBJ whole genome shotgun (WGS) entry which is preliminary data.</text>
</comment>
<evidence type="ECO:0000313" key="4">
    <source>
        <dbReference type="EMBL" id="HHS28972.1"/>
    </source>
</evidence>
<dbReference type="AlphaFoldDB" id="A0A7V6A2B7"/>
<dbReference type="InterPro" id="IPR028098">
    <property type="entry name" value="Glyco_trans_4-like_N"/>
</dbReference>
<dbReference type="EMBL" id="DTGR01000073">
    <property type="protein sequence ID" value="HHS28972.1"/>
    <property type="molecule type" value="Genomic_DNA"/>
</dbReference>
<proteinExistence type="predicted"/>
<dbReference type="SUPFAM" id="SSF53756">
    <property type="entry name" value="UDP-Glycosyltransferase/glycogen phosphorylase"/>
    <property type="match status" value="1"/>
</dbReference>
<keyword evidence="1" id="KW-0328">Glycosyltransferase</keyword>